<dbReference type="Proteomes" id="UP000700732">
    <property type="component" value="Unassembled WGS sequence"/>
</dbReference>
<protein>
    <submittedName>
        <fullName evidence="2">Three-Cys-motif partner protein</fullName>
    </submittedName>
</protein>
<dbReference type="RefSeq" id="WP_186738792.1">
    <property type="nucleotide sequence ID" value="NZ_VFIA01000021.1"/>
</dbReference>
<comment type="caution">
    <text evidence="2">The sequence shown here is derived from an EMBL/GenBank/DDBJ whole genome shotgun (WGS) entry which is preliminary data.</text>
</comment>
<name>A0ABR6W8W4_9BACT</name>
<keyword evidence="3" id="KW-1185">Reference proteome</keyword>
<proteinExistence type="predicted"/>
<dbReference type="InterPro" id="IPR031009">
    <property type="entry name" value="Tcm_partner"/>
</dbReference>
<gene>
    <name evidence="2" type="ORF">FH603_3530</name>
</gene>
<evidence type="ECO:0000313" key="2">
    <source>
        <dbReference type="EMBL" id="MBC3793014.1"/>
    </source>
</evidence>
<evidence type="ECO:0000313" key="3">
    <source>
        <dbReference type="Proteomes" id="UP000700732"/>
    </source>
</evidence>
<dbReference type="NCBIfam" id="TIGR04474">
    <property type="entry name" value="tcm_partner"/>
    <property type="match status" value="1"/>
</dbReference>
<evidence type="ECO:0000259" key="1">
    <source>
        <dbReference type="Pfam" id="PF22560"/>
    </source>
</evidence>
<organism evidence="2 3">
    <name type="scientific">Spirosoma utsteinense</name>
    <dbReference type="NCBI Taxonomy" id="2585773"/>
    <lineage>
        <taxon>Bacteria</taxon>
        <taxon>Pseudomonadati</taxon>
        <taxon>Bacteroidota</taxon>
        <taxon>Cytophagia</taxon>
        <taxon>Cytophagales</taxon>
        <taxon>Cytophagaceae</taxon>
        <taxon>Spirosoma</taxon>
    </lineage>
</organism>
<feature type="domain" description="GMT-like wHTH" evidence="1">
    <location>
        <begin position="299"/>
        <end position="360"/>
    </location>
</feature>
<dbReference type="EMBL" id="VFIA01000021">
    <property type="protein sequence ID" value="MBC3793014.1"/>
    <property type="molecule type" value="Genomic_DNA"/>
</dbReference>
<dbReference type="InterPro" id="IPR054339">
    <property type="entry name" value="GMT_wHTH"/>
</dbReference>
<accession>A0ABR6W8W4</accession>
<reference evidence="2 3" key="1">
    <citation type="submission" date="2019-06" db="EMBL/GenBank/DDBJ databases">
        <title>Spirosoma utsteinense sp. nov. isolated from Antarctic ice-free soils.</title>
        <authorList>
            <person name="Tahon G."/>
        </authorList>
    </citation>
    <scope>NUCLEOTIDE SEQUENCE [LARGE SCALE GENOMIC DNA]</scope>
    <source>
        <strain evidence="2 3">LMG 31447</strain>
    </source>
</reference>
<dbReference type="Pfam" id="PF22560">
    <property type="entry name" value="GMT-wHTH"/>
    <property type="match status" value="1"/>
</dbReference>
<sequence>MSRAPELTATEFFKVPQPHSLIKADIVSKYIISWAKIIIKSNLHFKKDSRAYVVDLFSGAGKYDNGEKSTPVKLIEAALEIPYLKENVVFRFNDESLEMIKRLEKNIKDIPNCDNFSHPIKCTNFDAESEEVFSWFVKNAKTLKIPMCVFIDPFGYKQISRNLLKTIIQVPQSDIIFFFNYKRINAALGNEQFESNMDKIFGDLRVQNIKREMETAKPIQRSEIIIRHLNESLNEIGAKYVVPYVVVPEDDDQISHYIVGVTKHTRGYELFKKIMKQHSKIGLSAKSKFGHDLASLQRDKQQTLFEEAPDPINDLSNQLKKEYANSTVAFGVLYKSHHPTTNFTESEYKDSVRRLLANGQALIAEESETPNRKTTKGQQSIPNYLVIKFL</sequence>